<keyword evidence="3" id="KW-0479">Metal-binding</keyword>
<evidence type="ECO:0000256" key="4">
    <source>
        <dbReference type="ARBA" id="ARBA00022982"/>
    </source>
</evidence>
<evidence type="ECO:0000259" key="9">
    <source>
        <dbReference type="Pfam" id="PF04324"/>
    </source>
</evidence>
<evidence type="ECO:0000256" key="6">
    <source>
        <dbReference type="ARBA" id="ARBA00023014"/>
    </source>
</evidence>
<proteinExistence type="inferred from homology"/>
<accession>A0A399QYG1</accession>
<evidence type="ECO:0000313" key="11">
    <source>
        <dbReference type="Proteomes" id="UP000265431"/>
    </source>
</evidence>
<gene>
    <name evidence="10" type="ORF">D1224_04665</name>
</gene>
<keyword evidence="6" id="KW-0411">Iron-sulfur</keyword>
<reference evidence="10 11" key="1">
    <citation type="submission" date="2018-08" db="EMBL/GenBank/DDBJ databases">
        <title>Henriciella mobilis sp. nov., isolated from seawater.</title>
        <authorList>
            <person name="Cheng H."/>
            <person name="Wu Y.-H."/>
            <person name="Xu X.-W."/>
            <person name="Guo L.-L."/>
        </authorList>
    </citation>
    <scope>NUCLEOTIDE SEQUENCE [LARGE SCALE GENOMIC DNA]</scope>
    <source>
        <strain evidence="10 11">CCUG66934</strain>
    </source>
</reference>
<protein>
    <recommendedName>
        <fullName evidence="7">Bacterioferritin-associated ferredoxin</fullName>
    </recommendedName>
</protein>
<organism evidence="10 11">
    <name type="scientific">Henriciella barbarensis</name>
    <dbReference type="NCBI Taxonomy" id="86342"/>
    <lineage>
        <taxon>Bacteria</taxon>
        <taxon>Pseudomonadati</taxon>
        <taxon>Pseudomonadota</taxon>
        <taxon>Alphaproteobacteria</taxon>
        <taxon>Hyphomonadales</taxon>
        <taxon>Hyphomonadaceae</taxon>
        <taxon>Henriciella</taxon>
    </lineage>
</organism>
<keyword evidence="2" id="KW-0001">2Fe-2S</keyword>
<dbReference type="RefSeq" id="WP_119378750.1">
    <property type="nucleotide sequence ID" value="NZ_QWGB01000005.1"/>
</dbReference>
<dbReference type="OrthoDB" id="7428628at2"/>
<dbReference type="InterPro" id="IPR052371">
    <property type="entry name" value="BFD-associated_ferredoxin"/>
</dbReference>
<comment type="similarity">
    <text evidence="8">Belongs to the Bfd family.</text>
</comment>
<evidence type="ECO:0000256" key="3">
    <source>
        <dbReference type="ARBA" id="ARBA00022723"/>
    </source>
</evidence>
<dbReference type="AlphaFoldDB" id="A0A399QYG1"/>
<comment type="caution">
    <text evidence="10">The sequence shown here is derived from an EMBL/GenBank/DDBJ whole genome shotgun (WGS) entry which is preliminary data.</text>
</comment>
<keyword evidence="5" id="KW-0408">Iron</keyword>
<evidence type="ECO:0000256" key="1">
    <source>
        <dbReference type="ARBA" id="ARBA00022448"/>
    </source>
</evidence>
<name>A0A399QYG1_9PROT</name>
<dbReference type="Pfam" id="PF04324">
    <property type="entry name" value="Fer2_BFD"/>
    <property type="match status" value="1"/>
</dbReference>
<evidence type="ECO:0000256" key="5">
    <source>
        <dbReference type="ARBA" id="ARBA00023004"/>
    </source>
</evidence>
<dbReference type="Proteomes" id="UP000265431">
    <property type="component" value="Unassembled WGS sequence"/>
</dbReference>
<evidence type="ECO:0000256" key="7">
    <source>
        <dbReference type="ARBA" id="ARBA00039386"/>
    </source>
</evidence>
<evidence type="ECO:0000313" key="10">
    <source>
        <dbReference type="EMBL" id="RIJ23561.1"/>
    </source>
</evidence>
<evidence type="ECO:0000256" key="2">
    <source>
        <dbReference type="ARBA" id="ARBA00022714"/>
    </source>
</evidence>
<keyword evidence="1" id="KW-0813">Transport</keyword>
<dbReference type="InterPro" id="IPR041854">
    <property type="entry name" value="BFD-like_2Fe2S-bd_dom_sf"/>
</dbReference>
<dbReference type="Gene3D" id="1.10.10.1100">
    <property type="entry name" value="BFD-like [2Fe-2S]-binding domain"/>
    <property type="match status" value="1"/>
</dbReference>
<dbReference type="GO" id="GO:0046872">
    <property type="term" value="F:metal ion binding"/>
    <property type="evidence" value="ECO:0007669"/>
    <property type="project" value="UniProtKB-KW"/>
</dbReference>
<keyword evidence="11" id="KW-1185">Reference proteome</keyword>
<evidence type="ECO:0000256" key="8">
    <source>
        <dbReference type="ARBA" id="ARBA00046332"/>
    </source>
</evidence>
<keyword evidence="4" id="KW-0249">Electron transport</keyword>
<dbReference type="InterPro" id="IPR007419">
    <property type="entry name" value="BFD-like_2Fe2S-bd_dom"/>
</dbReference>
<dbReference type="PANTHER" id="PTHR37424">
    <property type="entry name" value="BACTERIOFERRITIN-ASSOCIATED FERREDOXIN"/>
    <property type="match status" value="1"/>
</dbReference>
<dbReference type="EMBL" id="QWGB01000005">
    <property type="protein sequence ID" value="RIJ23561.1"/>
    <property type="molecule type" value="Genomic_DNA"/>
</dbReference>
<dbReference type="GO" id="GO:0051537">
    <property type="term" value="F:2 iron, 2 sulfur cluster binding"/>
    <property type="evidence" value="ECO:0007669"/>
    <property type="project" value="UniProtKB-KW"/>
</dbReference>
<dbReference type="PANTHER" id="PTHR37424:SF1">
    <property type="entry name" value="BACTERIOFERRITIN-ASSOCIATED FERREDOXIN"/>
    <property type="match status" value="1"/>
</dbReference>
<feature type="domain" description="BFD-like [2Fe-2S]-binding" evidence="9">
    <location>
        <begin position="2"/>
        <end position="51"/>
    </location>
</feature>
<sequence length="66" mass="7001">MIICICRRINDSGIRDAVDAGARSPEAVQAHHGCAFNCGKCRTTIGEMISERVDATAVEPLQAAAE</sequence>